<organism evidence="2 3">
    <name type="scientific">Xylanibacter ruminicola</name>
    <name type="common">Prevotella ruminicola</name>
    <dbReference type="NCBI Taxonomy" id="839"/>
    <lineage>
        <taxon>Bacteria</taxon>
        <taxon>Pseudomonadati</taxon>
        <taxon>Bacteroidota</taxon>
        <taxon>Bacteroidia</taxon>
        <taxon>Bacteroidales</taxon>
        <taxon>Prevotellaceae</taxon>
        <taxon>Xylanibacter</taxon>
    </lineage>
</organism>
<dbReference type="InterPro" id="IPR051531">
    <property type="entry name" value="N-acetyltransferase"/>
</dbReference>
<evidence type="ECO:0000259" key="1">
    <source>
        <dbReference type="PROSITE" id="PS51186"/>
    </source>
</evidence>
<dbReference type="InterPro" id="IPR000182">
    <property type="entry name" value="GNAT_dom"/>
</dbReference>
<dbReference type="InterPro" id="IPR016181">
    <property type="entry name" value="Acyl_CoA_acyltransferase"/>
</dbReference>
<dbReference type="Pfam" id="PF13302">
    <property type="entry name" value="Acetyltransf_3"/>
    <property type="match status" value="1"/>
</dbReference>
<gene>
    <name evidence="2" type="ORF">SAMN04488494_0995</name>
</gene>
<keyword evidence="2" id="KW-0808">Transferase</keyword>
<dbReference type="GO" id="GO:0016747">
    <property type="term" value="F:acyltransferase activity, transferring groups other than amino-acyl groups"/>
    <property type="evidence" value="ECO:0007669"/>
    <property type="project" value="InterPro"/>
</dbReference>
<protein>
    <submittedName>
        <fullName evidence="2">Protein N-acetyltransferase, RimJ/RimL family</fullName>
    </submittedName>
</protein>
<dbReference type="EMBL" id="FRCJ01000001">
    <property type="protein sequence ID" value="SHL88212.1"/>
    <property type="molecule type" value="Genomic_DNA"/>
</dbReference>
<dbReference type="Gene3D" id="3.40.630.30">
    <property type="match status" value="1"/>
</dbReference>
<proteinExistence type="predicted"/>
<name>A0A1M7E8X0_XYLRU</name>
<dbReference type="AlphaFoldDB" id="A0A1M7E8X0"/>
<dbReference type="RefSeq" id="WP_073043227.1">
    <property type="nucleotide sequence ID" value="NZ_FOLF01000003.1"/>
</dbReference>
<feature type="domain" description="N-acetyltransferase" evidence="1">
    <location>
        <begin position="8"/>
        <end position="166"/>
    </location>
</feature>
<dbReference type="PANTHER" id="PTHR43792">
    <property type="entry name" value="GNAT FAMILY, PUTATIVE (AFU_ORTHOLOGUE AFUA_3G00765)-RELATED-RELATED"/>
    <property type="match status" value="1"/>
</dbReference>
<dbReference type="Proteomes" id="UP000184280">
    <property type="component" value="Unassembled WGS sequence"/>
</dbReference>
<accession>A0A1M7E8X0</accession>
<sequence>MEIHTERLILRPWREEDAEELYRYAMSPEVGPIAGWPAHTSVENSREIIRSVLSAPETYAVVLKSTNKPVGSIGLMIGEQSNIGLPDEECEVGYWIGVPYWGQGLIPEAVRRLQRYAFEKLGMQKMWCGYFDGNTKSRRVQEKCGFKYQMTKENVSSQLLDELRTEHITCITKEEWENNL</sequence>
<evidence type="ECO:0000313" key="2">
    <source>
        <dbReference type="EMBL" id="SHL88212.1"/>
    </source>
</evidence>
<dbReference type="OrthoDB" id="9788916at2"/>
<dbReference type="SUPFAM" id="SSF55729">
    <property type="entry name" value="Acyl-CoA N-acyltransferases (Nat)"/>
    <property type="match status" value="1"/>
</dbReference>
<reference evidence="2 3" key="1">
    <citation type="submission" date="2016-11" db="EMBL/GenBank/DDBJ databases">
        <authorList>
            <person name="Jaros S."/>
            <person name="Januszkiewicz K."/>
            <person name="Wedrychowicz H."/>
        </authorList>
    </citation>
    <scope>NUCLEOTIDE SEQUENCE [LARGE SCALE GENOMIC DNA]</scope>
    <source>
        <strain evidence="2 3">BPI-34</strain>
    </source>
</reference>
<dbReference type="PROSITE" id="PS51186">
    <property type="entry name" value="GNAT"/>
    <property type="match status" value="1"/>
</dbReference>
<evidence type="ECO:0000313" key="3">
    <source>
        <dbReference type="Proteomes" id="UP000184280"/>
    </source>
</evidence>